<organism evidence="2 3">
    <name type="scientific">Trichophyton interdigitale (strain MR816)</name>
    <dbReference type="NCBI Taxonomy" id="1215338"/>
    <lineage>
        <taxon>Eukaryota</taxon>
        <taxon>Fungi</taxon>
        <taxon>Dikarya</taxon>
        <taxon>Ascomycota</taxon>
        <taxon>Pezizomycotina</taxon>
        <taxon>Eurotiomycetes</taxon>
        <taxon>Eurotiomycetidae</taxon>
        <taxon>Onygenales</taxon>
        <taxon>Arthrodermataceae</taxon>
        <taxon>Trichophyton</taxon>
    </lineage>
</organism>
<dbReference type="HOGENOM" id="CLU_2198862_0_0_1"/>
<sequence>MEDASDRTTAEDGRGAASQSTGLRDAKRASVTKGYGTLTLPEGGLMHGWTEGWAGSRGREENPKHGEAHQPRASPDLLLYLQYDRQCYQLPADIHLPWPASPKDKGFR</sequence>
<accession>A0A059JBP9</accession>
<feature type="compositionally biased region" description="Basic and acidic residues" evidence="1">
    <location>
        <begin position="57"/>
        <end position="70"/>
    </location>
</feature>
<evidence type="ECO:0000313" key="2">
    <source>
        <dbReference type="EMBL" id="KDB25189.1"/>
    </source>
</evidence>
<keyword evidence="3" id="KW-1185">Reference proteome</keyword>
<feature type="compositionally biased region" description="Basic and acidic residues" evidence="1">
    <location>
        <begin position="1"/>
        <end position="14"/>
    </location>
</feature>
<dbReference type="Proteomes" id="UP000024533">
    <property type="component" value="Unassembled WGS sequence"/>
</dbReference>
<dbReference type="EMBL" id="AOKY01000215">
    <property type="protein sequence ID" value="KDB25189.1"/>
    <property type="molecule type" value="Genomic_DNA"/>
</dbReference>
<comment type="caution">
    <text evidence="2">The sequence shown here is derived from an EMBL/GenBank/DDBJ whole genome shotgun (WGS) entry which is preliminary data.</text>
</comment>
<reference evidence="2 3" key="1">
    <citation type="submission" date="2014-02" db="EMBL/GenBank/DDBJ databases">
        <title>The Genome Sequence of Trichophyton interdigitale MR816.</title>
        <authorList>
            <consortium name="The Broad Institute Genomics Platform"/>
            <person name="Cuomo C.A."/>
            <person name="White T.C."/>
            <person name="Graser Y."/>
            <person name="Martinez-Rossi N."/>
            <person name="Heitman J."/>
            <person name="Young S.K."/>
            <person name="Zeng Q."/>
            <person name="Gargeya S."/>
            <person name="Abouelleil A."/>
            <person name="Alvarado L."/>
            <person name="Chapman S.B."/>
            <person name="Gainer-Dewar J."/>
            <person name="Goldberg J."/>
            <person name="Griggs A."/>
            <person name="Gujja S."/>
            <person name="Hansen M."/>
            <person name="Howarth C."/>
            <person name="Imamovic A."/>
            <person name="Larimer J."/>
            <person name="Martinez D."/>
            <person name="Murphy C."/>
            <person name="Pearson M.D."/>
            <person name="Persinoti G."/>
            <person name="Poon T."/>
            <person name="Priest M."/>
            <person name="Roberts A.D."/>
            <person name="Saif S."/>
            <person name="Shea T.D."/>
            <person name="Sykes S.N."/>
            <person name="Wortman J."/>
            <person name="Nusbaum C."/>
            <person name="Birren B."/>
        </authorList>
    </citation>
    <scope>NUCLEOTIDE SEQUENCE [LARGE SCALE GENOMIC DNA]</scope>
    <source>
        <strain evidence="2 3">MR816</strain>
    </source>
</reference>
<gene>
    <name evidence="2" type="ORF">H109_02987</name>
</gene>
<feature type="region of interest" description="Disordered" evidence="1">
    <location>
        <begin position="1"/>
        <end position="73"/>
    </location>
</feature>
<evidence type="ECO:0000256" key="1">
    <source>
        <dbReference type="SAM" id="MobiDB-lite"/>
    </source>
</evidence>
<evidence type="ECO:0000313" key="3">
    <source>
        <dbReference type="Proteomes" id="UP000024533"/>
    </source>
</evidence>
<protein>
    <submittedName>
        <fullName evidence="2">Uncharacterized protein</fullName>
    </submittedName>
</protein>
<dbReference type="AlphaFoldDB" id="A0A059JBP9"/>
<name>A0A059JBP9_TRIIM</name>
<proteinExistence type="predicted"/>